<proteinExistence type="inferred from homology"/>
<keyword evidence="2 3" id="KW-0342">GTP-binding</keyword>
<dbReference type="HAMAP" id="MF_01820">
    <property type="entry name" value="GTPase_RsgA"/>
    <property type="match status" value="1"/>
</dbReference>
<dbReference type="SUPFAM" id="SSF52540">
    <property type="entry name" value="P-loop containing nucleoside triphosphate hydrolases"/>
    <property type="match status" value="1"/>
</dbReference>
<feature type="domain" description="CP-type G" evidence="6">
    <location>
        <begin position="114"/>
        <end position="294"/>
    </location>
</feature>
<dbReference type="GO" id="GO:0005737">
    <property type="term" value="C:cytoplasm"/>
    <property type="evidence" value="ECO:0007669"/>
    <property type="project" value="UniProtKB-SubCell"/>
</dbReference>
<comment type="cofactor">
    <cofactor evidence="3">
        <name>Zn(2+)</name>
        <dbReference type="ChEBI" id="CHEBI:29105"/>
    </cofactor>
    <text evidence="3">Binds 1 zinc ion per subunit.</text>
</comment>
<keyword evidence="3" id="KW-0378">Hydrolase</keyword>
<keyword evidence="3" id="KW-0862">Zinc</keyword>
<evidence type="ECO:0000313" key="7">
    <source>
        <dbReference type="EMBL" id="NVM94120.1"/>
    </source>
</evidence>
<feature type="binding site" evidence="3">
    <location>
        <begin position="163"/>
        <end position="166"/>
    </location>
    <ligand>
        <name>GTP</name>
        <dbReference type="ChEBI" id="CHEBI:37565"/>
    </ligand>
</feature>
<keyword evidence="3" id="KW-0479">Metal-binding</keyword>
<protein>
    <recommendedName>
        <fullName evidence="3">Small ribosomal subunit biogenesis GTPase RsgA</fullName>
        <ecNumber evidence="3">3.6.1.-</ecNumber>
    </recommendedName>
</protein>
<dbReference type="Pfam" id="PF03193">
    <property type="entry name" value="RsgA_GTPase"/>
    <property type="match status" value="2"/>
</dbReference>
<evidence type="ECO:0000256" key="4">
    <source>
        <dbReference type="SAM" id="MobiDB-lite"/>
    </source>
</evidence>
<feature type="binding site" evidence="3">
    <location>
        <position position="318"/>
    </location>
    <ligand>
        <name>Zn(2+)</name>
        <dbReference type="ChEBI" id="CHEBI:29105"/>
    </ligand>
</feature>
<feature type="domain" description="EngC GTPase" evidence="5">
    <location>
        <begin position="123"/>
        <end position="292"/>
    </location>
</feature>
<gene>
    <name evidence="3" type="primary">rsgA</name>
    <name evidence="7" type="ORF">G6034_04190</name>
</gene>
<keyword evidence="3" id="KW-0690">Ribosome biogenesis</keyword>
<feature type="region of interest" description="Disordered" evidence="4">
    <location>
        <begin position="1"/>
        <end position="33"/>
    </location>
</feature>
<evidence type="ECO:0000259" key="5">
    <source>
        <dbReference type="PROSITE" id="PS50936"/>
    </source>
</evidence>
<dbReference type="PANTHER" id="PTHR32120">
    <property type="entry name" value="SMALL RIBOSOMAL SUBUNIT BIOGENESIS GTPASE RSGA"/>
    <property type="match status" value="1"/>
</dbReference>
<evidence type="ECO:0000256" key="1">
    <source>
        <dbReference type="ARBA" id="ARBA00022741"/>
    </source>
</evidence>
<dbReference type="GO" id="GO:0019843">
    <property type="term" value="F:rRNA binding"/>
    <property type="evidence" value="ECO:0007669"/>
    <property type="project" value="UniProtKB-KW"/>
</dbReference>
<dbReference type="Proteomes" id="UP000543556">
    <property type="component" value="Unassembled WGS sequence"/>
</dbReference>
<dbReference type="EMBL" id="JAAMFM010000003">
    <property type="protein sequence ID" value="NVM94120.1"/>
    <property type="molecule type" value="Genomic_DNA"/>
</dbReference>
<keyword evidence="3" id="KW-0699">rRNA-binding</keyword>
<dbReference type="PROSITE" id="PS51721">
    <property type="entry name" value="G_CP"/>
    <property type="match status" value="1"/>
</dbReference>
<evidence type="ECO:0000259" key="6">
    <source>
        <dbReference type="PROSITE" id="PS51721"/>
    </source>
</evidence>
<reference evidence="7 8" key="1">
    <citation type="submission" date="2020-02" db="EMBL/GenBank/DDBJ databases">
        <title>Genome sequence of strain AETb3-4.</title>
        <authorList>
            <person name="Gao J."/>
            <person name="Zhang X."/>
        </authorList>
    </citation>
    <scope>NUCLEOTIDE SEQUENCE [LARGE SCALE GENOMIC DNA]</scope>
    <source>
        <strain evidence="7 8">AETb3-4</strain>
    </source>
</reference>
<dbReference type="InterPro" id="IPR027417">
    <property type="entry name" value="P-loop_NTPase"/>
</dbReference>
<evidence type="ECO:0000256" key="3">
    <source>
        <dbReference type="HAMAP-Rule" id="MF_01820"/>
    </source>
</evidence>
<comment type="function">
    <text evidence="3">One of several proteins that assist in the late maturation steps of the functional core of the 30S ribosomal subunit. Helps release RbfA from mature subunits. May play a role in the assembly of ribosomal proteins into the subunit. Circularly permuted GTPase that catalyzes slow GTP hydrolysis, GTPase activity is stimulated by the 30S ribosomal subunit.</text>
</comment>
<dbReference type="PANTHER" id="PTHR32120:SF11">
    <property type="entry name" value="SMALL RIBOSOMAL SUBUNIT BIOGENESIS GTPASE RSGA 1, MITOCHONDRIAL-RELATED"/>
    <property type="match status" value="1"/>
</dbReference>
<dbReference type="InterPro" id="IPR010914">
    <property type="entry name" value="RsgA_GTPase_dom"/>
</dbReference>
<organism evidence="7 8">
    <name type="scientific">Arthrobacter wenxiniae</name>
    <dbReference type="NCBI Taxonomy" id="2713570"/>
    <lineage>
        <taxon>Bacteria</taxon>
        <taxon>Bacillati</taxon>
        <taxon>Actinomycetota</taxon>
        <taxon>Actinomycetes</taxon>
        <taxon>Micrococcales</taxon>
        <taxon>Micrococcaceae</taxon>
        <taxon>Arthrobacter</taxon>
    </lineage>
</organism>
<evidence type="ECO:0000256" key="2">
    <source>
        <dbReference type="ARBA" id="ARBA00023134"/>
    </source>
</evidence>
<dbReference type="AlphaFoldDB" id="A0A7Y7LXA0"/>
<dbReference type="GO" id="GO:0046872">
    <property type="term" value="F:metal ion binding"/>
    <property type="evidence" value="ECO:0007669"/>
    <property type="project" value="UniProtKB-KW"/>
</dbReference>
<comment type="similarity">
    <text evidence="3">Belongs to the TRAFAC class YlqF/YawG GTPase family. RsgA subfamily.</text>
</comment>
<keyword evidence="3" id="KW-0694">RNA-binding</keyword>
<feature type="binding site" evidence="3">
    <location>
        <position position="324"/>
    </location>
    <ligand>
        <name>Zn(2+)</name>
        <dbReference type="ChEBI" id="CHEBI:29105"/>
    </ligand>
</feature>
<dbReference type="PROSITE" id="PS50936">
    <property type="entry name" value="ENGC_GTPASE"/>
    <property type="match status" value="1"/>
</dbReference>
<name>A0A7Y7LXA0_9MICC</name>
<comment type="subunit">
    <text evidence="3">Monomer. Associates with 30S ribosomal subunit, binds 16S rRNA.</text>
</comment>
<evidence type="ECO:0000313" key="8">
    <source>
        <dbReference type="Proteomes" id="UP000543556"/>
    </source>
</evidence>
<dbReference type="Gene3D" id="3.40.50.300">
    <property type="entry name" value="P-loop containing nucleotide triphosphate hydrolases"/>
    <property type="match status" value="1"/>
</dbReference>
<comment type="caution">
    <text evidence="7">The sequence shown here is derived from an EMBL/GenBank/DDBJ whole genome shotgun (WGS) entry which is preliminary data.</text>
</comment>
<sequence length="376" mass="39841">MARDYSKWDESDVRVRANKKGSRPRTKDRPAHEDAVIGRITTVDRGRYTAILDEDRPTERVVIAARARELRRSPVVAGDFVSLVGDTSGKPDTLARLVRVQERRTLLRRSADDTDPIERVVVANADQLVIVVAAANPEPRTGFIDRALVAAYDSGIAPILLITKADIKDPAELLANYENLDMTVVISRTASAGAADAASAIDARSDDGDSALLAGGAVEQLREHLDGKVSVLVGHSGVGKSTMVNALTGSQRATGGVNAVTGRGRHTSSSALALRLLDGESGSWIIDTPGIRSFGLAHVDPDRILHAFPDLQPGTDDCERGCKHDSSAVNCGLDPWVAGGHAGDAGPARLASLRRLLGTSSRTEGRAEAKELGSTD</sequence>
<keyword evidence="8" id="KW-1185">Reference proteome</keyword>
<dbReference type="InterPro" id="IPR004881">
    <property type="entry name" value="Ribosome_biogen_GTPase_RsgA"/>
</dbReference>
<keyword evidence="3" id="KW-0963">Cytoplasm</keyword>
<dbReference type="EC" id="3.6.1.-" evidence="3"/>
<feature type="binding site" evidence="3">
    <location>
        <position position="331"/>
    </location>
    <ligand>
        <name>Zn(2+)</name>
        <dbReference type="ChEBI" id="CHEBI:29105"/>
    </ligand>
</feature>
<dbReference type="GO" id="GO:0005525">
    <property type="term" value="F:GTP binding"/>
    <property type="evidence" value="ECO:0007669"/>
    <property type="project" value="UniProtKB-UniRule"/>
</dbReference>
<dbReference type="InterPro" id="IPR030378">
    <property type="entry name" value="G_CP_dom"/>
</dbReference>
<dbReference type="GO" id="GO:0003924">
    <property type="term" value="F:GTPase activity"/>
    <property type="evidence" value="ECO:0007669"/>
    <property type="project" value="UniProtKB-UniRule"/>
</dbReference>
<accession>A0A7Y7LXA0</accession>
<keyword evidence="1 3" id="KW-0547">Nucleotide-binding</keyword>
<feature type="compositionally biased region" description="Basic and acidic residues" evidence="4">
    <location>
        <begin position="1"/>
        <end position="15"/>
    </location>
</feature>
<feature type="binding site" evidence="3">
    <location>
        <begin position="234"/>
        <end position="242"/>
    </location>
    <ligand>
        <name>GTP</name>
        <dbReference type="ChEBI" id="CHEBI:37565"/>
    </ligand>
</feature>
<dbReference type="RefSeq" id="WP_176633837.1">
    <property type="nucleotide sequence ID" value="NZ_JAAMFM010000003.1"/>
</dbReference>
<dbReference type="GO" id="GO:0042274">
    <property type="term" value="P:ribosomal small subunit biogenesis"/>
    <property type="evidence" value="ECO:0007669"/>
    <property type="project" value="UniProtKB-UniRule"/>
</dbReference>
<feature type="binding site" evidence="3">
    <location>
        <position position="322"/>
    </location>
    <ligand>
        <name>Zn(2+)</name>
        <dbReference type="ChEBI" id="CHEBI:29105"/>
    </ligand>
</feature>
<dbReference type="CDD" id="cd01854">
    <property type="entry name" value="YjeQ_EngC"/>
    <property type="match status" value="1"/>
</dbReference>
<comment type="subcellular location">
    <subcellularLocation>
        <location evidence="3">Cytoplasm</location>
    </subcellularLocation>
</comment>